<evidence type="ECO:0000256" key="4">
    <source>
        <dbReference type="ARBA" id="ARBA00022771"/>
    </source>
</evidence>
<evidence type="ECO:0000256" key="6">
    <source>
        <dbReference type="ARBA" id="ARBA00023015"/>
    </source>
</evidence>
<evidence type="ECO:0000313" key="15">
    <source>
        <dbReference type="Proteomes" id="UP001497623"/>
    </source>
</evidence>
<dbReference type="GO" id="GO:0005634">
    <property type="term" value="C:nucleus"/>
    <property type="evidence" value="ECO:0007669"/>
    <property type="project" value="UniProtKB-SubCell"/>
</dbReference>
<accession>A0AAV2RI62</accession>
<dbReference type="Proteomes" id="UP001497623">
    <property type="component" value="Unassembled WGS sequence"/>
</dbReference>
<dbReference type="SUPFAM" id="SSF57667">
    <property type="entry name" value="beta-beta-alpha zinc fingers"/>
    <property type="match status" value="2"/>
</dbReference>
<proteinExistence type="inferred from homology"/>
<dbReference type="CDD" id="cd22541">
    <property type="entry name" value="SP5_N"/>
    <property type="match status" value="1"/>
</dbReference>
<dbReference type="SMART" id="SM00355">
    <property type="entry name" value="ZnF_C2H2"/>
    <property type="match status" value="3"/>
</dbReference>
<dbReference type="PROSITE" id="PS50157">
    <property type="entry name" value="ZINC_FINGER_C2H2_2"/>
    <property type="match status" value="3"/>
</dbReference>
<organism evidence="14 15">
    <name type="scientific">Meganyctiphanes norvegica</name>
    <name type="common">Northern krill</name>
    <name type="synonym">Thysanopoda norvegica</name>
    <dbReference type="NCBI Taxonomy" id="48144"/>
    <lineage>
        <taxon>Eukaryota</taxon>
        <taxon>Metazoa</taxon>
        <taxon>Ecdysozoa</taxon>
        <taxon>Arthropoda</taxon>
        <taxon>Crustacea</taxon>
        <taxon>Multicrustacea</taxon>
        <taxon>Malacostraca</taxon>
        <taxon>Eumalacostraca</taxon>
        <taxon>Eucarida</taxon>
        <taxon>Euphausiacea</taxon>
        <taxon>Euphausiidae</taxon>
        <taxon>Meganyctiphanes</taxon>
    </lineage>
</organism>
<evidence type="ECO:0000259" key="13">
    <source>
        <dbReference type="PROSITE" id="PS50157"/>
    </source>
</evidence>
<evidence type="ECO:0000256" key="11">
    <source>
        <dbReference type="PROSITE-ProRule" id="PRU00042"/>
    </source>
</evidence>
<keyword evidence="7" id="KW-0238">DNA-binding</keyword>
<feature type="domain" description="C2H2-type" evidence="13">
    <location>
        <begin position="260"/>
        <end position="287"/>
    </location>
</feature>
<dbReference type="AlphaFoldDB" id="A0AAV2RI62"/>
<feature type="non-terminal residue" evidence="14">
    <location>
        <position position="1"/>
    </location>
</feature>
<dbReference type="GO" id="GO:0000978">
    <property type="term" value="F:RNA polymerase II cis-regulatory region sequence-specific DNA binding"/>
    <property type="evidence" value="ECO:0007669"/>
    <property type="project" value="TreeGrafter"/>
</dbReference>
<name>A0AAV2RI62_MEGNR</name>
<evidence type="ECO:0000256" key="1">
    <source>
        <dbReference type="ARBA" id="ARBA00004123"/>
    </source>
</evidence>
<feature type="domain" description="C2H2-type" evidence="13">
    <location>
        <begin position="200"/>
        <end position="229"/>
    </location>
</feature>
<evidence type="ECO:0000256" key="12">
    <source>
        <dbReference type="SAM" id="MobiDB-lite"/>
    </source>
</evidence>
<dbReference type="PROSITE" id="PS00028">
    <property type="entry name" value="ZINC_FINGER_C2H2_1"/>
    <property type="match status" value="3"/>
</dbReference>
<evidence type="ECO:0000256" key="5">
    <source>
        <dbReference type="ARBA" id="ARBA00022833"/>
    </source>
</evidence>
<dbReference type="FunFam" id="3.30.160.60:FF:000014">
    <property type="entry name" value="Transcription factor Sp3"/>
    <property type="match status" value="1"/>
</dbReference>
<dbReference type="EMBL" id="CAXKWB010023365">
    <property type="protein sequence ID" value="CAL4125136.1"/>
    <property type="molecule type" value="Genomic_DNA"/>
</dbReference>
<keyword evidence="4 11" id="KW-0863">Zinc-finger</keyword>
<dbReference type="GO" id="GO:0008270">
    <property type="term" value="F:zinc ion binding"/>
    <property type="evidence" value="ECO:0007669"/>
    <property type="project" value="UniProtKB-KW"/>
</dbReference>
<dbReference type="PANTHER" id="PTHR23235:SF120">
    <property type="entry name" value="KRUPPEL-LIKE FACTOR 15"/>
    <property type="match status" value="1"/>
</dbReference>
<evidence type="ECO:0000256" key="9">
    <source>
        <dbReference type="ARBA" id="ARBA00023242"/>
    </source>
</evidence>
<keyword evidence="8" id="KW-0804">Transcription</keyword>
<sequence>VNYFGPLGQLLQIDQQNRPLYDSDIVGQTGHGQLQTPPGRAIPAGTRKYLCWKHHFDILNGCLPLTPPNSAHHPHLTANTNIGLCTSPLSVNPNTYYEFNNFGSHVYPAMLTPPQEKTTPLRLSPEHLKSQQSINQTPIINNMSPLMQYNVLSQLPKQSQKPNNLAKVLMKAKAAVNSRKCQKCSCPNCQNNVTQGKKKHMCHIPGCGKLYSKTSHLKAHLLMHAGERPFVCQWVYCDKAFTRSDELQRHMRTHTGEKRFECSECGKKFMRSDHYNKHKKTHESRTDEVVQESQLSVDVNHISDSSISTPQCQQSPEVFNLPETPVTDDD</sequence>
<protein>
    <recommendedName>
        <fullName evidence="13">C2H2-type domain-containing protein</fullName>
    </recommendedName>
</protein>
<evidence type="ECO:0000256" key="2">
    <source>
        <dbReference type="ARBA" id="ARBA00022723"/>
    </source>
</evidence>
<evidence type="ECO:0000256" key="3">
    <source>
        <dbReference type="ARBA" id="ARBA00022737"/>
    </source>
</evidence>
<feature type="region of interest" description="Disordered" evidence="12">
    <location>
        <begin position="304"/>
        <end position="330"/>
    </location>
</feature>
<feature type="domain" description="C2H2-type" evidence="13">
    <location>
        <begin position="230"/>
        <end position="259"/>
    </location>
</feature>
<dbReference type="Pfam" id="PF00096">
    <property type="entry name" value="zf-C2H2"/>
    <property type="match status" value="2"/>
</dbReference>
<feature type="compositionally biased region" description="Polar residues" evidence="12">
    <location>
        <begin position="304"/>
        <end position="317"/>
    </location>
</feature>
<dbReference type="Gene3D" id="3.30.160.60">
    <property type="entry name" value="Classic Zinc Finger"/>
    <property type="match status" value="3"/>
</dbReference>
<keyword evidence="6" id="KW-0805">Transcription regulation</keyword>
<evidence type="ECO:0000256" key="10">
    <source>
        <dbReference type="ARBA" id="ARBA00038409"/>
    </source>
</evidence>
<keyword evidence="9" id="KW-0539">Nucleus</keyword>
<keyword evidence="2" id="KW-0479">Metal-binding</keyword>
<comment type="subcellular location">
    <subcellularLocation>
        <location evidence="1">Nucleus</location>
    </subcellularLocation>
</comment>
<keyword evidence="5" id="KW-0862">Zinc</keyword>
<gene>
    <name evidence="14" type="ORF">MNOR_LOCUS24987</name>
</gene>
<evidence type="ECO:0000256" key="7">
    <source>
        <dbReference type="ARBA" id="ARBA00023125"/>
    </source>
</evidence>
<dbReference type="InterPro" id="IPR013087">
    <property type="entry name" value="Znf_C2H2_type"/>
</dbReference>
<dbReference type="PANTHER" id="PTHR23235">
    <property type="entry name" value="KRUEPPEL-LIKE TRANSCRIPTION FACTOR"/>
    <property type="match status" value="1"/>
</dbReference>
<comment type="similarity">
    <text evidence="10">Belongs to the Sp1 C2H2-type zinc-finger protein family.</text>
</comment>
<keyword evidence="15" id="KW-1185">Reference proteome</keyword>
<keyword evidence="3" id="KW-0677">Repeat</keyword>
<reference evidence="14 15" key="1">
    <citation type="submission" date="2024-05" db="EMBL/GenBank/DDBJ databases">
        <authorList>
            <person name="Wallberg A."/>
        </authorList>
    </citation>
    <scope>NUCLEOTIDE SEQUENCE [LARGE SCALE GENOMIC DNA]</scope>
</reference>
<feature type="non-terminal residue" evidence="14">
    <location>
        <position position="330"/>
    </location>
</feature>
<dbReference type="InterPro" id="IPR036236">
    <property type="entry name" value="Znf_C2H2_sf"/>
</dbReference>
<comment type="caution">
    <text evidence="14">The sequence shown here is derived from an EMBL/GenBank/DDBJ whole genome shotgun (WGS) entry which is preliminary data.</text>
</comment>
<dbReference type="FunFam" id="3.30.160.60:FF:000624">
    <property type="entry name" value="zinc finger protein 697"/>
    <property type="match status" value="1"/>
</dbReference>
<evidence type="ECO:0000313" key="14">
    <source>
        <dbReference type="EMBL" id="CAL4125136.1"/>
    </source>
</evidence>
<dbReference type="GO" id="GO:0000981">
    <property type="term" value="F:DNA-binding transcription factor activity, RNA polymerase II-specific"/>
    <property type="evidence" value="ECO:0007669"/>
    <property type="project" value="TreeGrafter"/>
</dbReference>
<evidence type="ECO:0000256" key="8">
    <source>
        <dbReference type="ARBA" id="ARBA00023163"/>
    </source>
</evidence>